<evidence type="ECO:0000313" key="8">
    <source>
        <dbReference type="Proteomes" id="UP000054270"/>
    </source>
</evidence>
<sequence length="262" mass="28656">MAQTSTTPQYSPAQNWYIRLSPGLHPFTLTTSLRITSALWLGAVQQREDYGFSLSLHYSDYFHPESDDSATEYSNAHDQEGSPQLRKEALGMFLASGPTETQVDWMLEGGQSYILELVGSEDHSFKDLLESSSTVFPDLDKNQNAILIEDVLLGKGEAVENGDKVSVWYSSKLMDTNIIYDEANASHSEPALLDIGSGKDIEGWEEGMIGMRSGGRRILTIPASKAYGPEGLDSLVPPNATVQIVIGGGYGKLIPHILKSQI</sequence>
<accession>A0A0D2NZN5</accession>
<dbReference type="Pfam" id="PF00254">
    <property type="entry name" value="FKBP_C"/>
    <property type="match status" value="1"/>
</dbReference>
<name>A0A0D2NZN5_HYPSF</name>
<dbReference type="InterPro" id="IPR046357">
    <property type="entry name" value="PPIase_dom_sf"/>
</dbReference>
<organism evidence="7 8">
    <name type="scientific">Hypholoma sublateritium (strain FD-334 SS-4)</name>
    <dbReference type="NCBI Taxonomy" id="945553"/>
    <lineage>
        <taxon>Eukaryota</taxon>
        <taxon>Fungi</taxon>
        <taxon>Dikarya</taxon>
        <taxon>Basidiomycota</taxon>
        <taxon>Agaricomycotina</taxon>
        <taxon>Agaricomycetes</taxon>
        <taxon>Agaricomycetidae</taxon>
        <taxon>Agaricales</taxon>
        <taxon>Agaricineae</taxon>
        <taxon>Strophariaceae</taxon>
        <taxon>Hypholoma</taxon>
    </lineage>
</organism>
<evidence type="ECO:0000256" key="4">
    <source>
        <dbReference type="ARBA" id="ARBA00023235"/>
    </source>
</evidence>
<dbReference type="STRING" id="945553.A0A0D2NZN5"/>
<keyword evidence="4 5" id="KW-0413">Isomerase</keyword>
<evidence type="ECO:0000256" key="3">
    <source>
        <dbReference type="ARBA" id="ARBA00023110"/>
    </source>
</evidence>
<dbReference type="Gene3D" id="3.10.50.40">
    <property type="match status" value="1"/>
</dbReference>
<dbReference type="EC" id="5.2.1.8" evidence="2 5"/>
<evidence type="ECO:0000259" key="6">
    <source>
        <dbReference type="PROSITE" id="PS50059"/>
    </source>
</evidence>
<comment type="catalytic activity">
    <reaction evidence="1 5">
        <text>[protein]-peptidylproline (omega=180) = [protein]-peptidylproline (omega=0)</text>
        <dbReference type="Rhea" id="RHEA:16237"/>
        <dbReference type="Rhea" id="RHEA-COMP:10747"/>
        <dbReference type="Rhea" id="RHEA-COMP:10748"/>
        <dbReference type="ChEBI" id="CHEBI:83833"/>
        <dbReference type="ChEBI" id="CHEBI:83834"/>
        <dbReference type="EC" id="5.2.1.8"/>
    </reaction>
</comment>
<dbReference type="AlphaFoldDB" id="A0A0D2NZN5"/>
<dbReference type="PANTHER" id="PTHR43811:SF19">
    <property type="entry name" value="39 KDA FK506-BINDING NUCLEAR PROTEIN"/>
    <property type="match status" value="1"/>
</dbReference>
<proteinExistence type="predicted"/>
<dbReference type="SUPFAM" id="SSF54534">
    <property type="entry name" value="FKBP-like"/>
    <property type="match status" value="1"/>
</dbReference>
<gene>
    <name evidence="7" type="ORF">HYPSUDRAFT_53992</name>
</gene>
<dbReference type="InterPro" id="IPR001179">
    <property type="entry name" value="PPIase_FKBP_dom"/>
</dbReference>
<evidence type="ECO:0000256" key="5">
    <source>
        <dbReference type="PROSITE-ProRule" id="PRU00277"/>
    </source>
</evidence>
<dbReference type="GO" id="GO:0003755">
    <property type="term" value="F:peptidyl-prolyl cis-trans isomerase activity"/>
    <property type="evidence" value="ECO:0007669"/>
    <property type="project" value="UniProtKB-KW"/>
</dbReference>
<feature type="domain" description="PPIase FKBP-type" evidence="6">
    <location>
        <begin position="162"/>
        <end position="242"/>
    </location>
</feature>
<keyword evidence="8" id="KW-1185">Reference proteome</keyword>
<protein>
    <recommendedName>
        <fullName evidence="2 5">peptidylprolyl isomerase</fullName>
        <ecNumber evidence="2 5">5.2.1.8</ecNumber>
    </recommendedName>
</protein>
<reference evidence="8" key="1">
    <citation type="submission" date="2014-04" db="EMBL/GenBank/DDBJ databases">
        <title>Evolutionary Origins and Diversification of the Mycorrhizal Mutualists.</title>
        <authorList>
            <consortium name="DOE Joint Genome Institute"/>
            <consortium name="Mycorrhizal Genomics Consortium"/>
            <person name="Kohler A."/>
            <person name="Kuo A."/>
            <person name="Nagy L.G."/>
            <person name="Floudas D."/>
            <person name="Copeland A."/>
            <person name="Barry K.W."/>
            <person name="Cichocki N."/>
            <person name="Veneault-Fourrey C."/>
            <person name="LaButti K."/>
            <person name="Lindquist E.A."/>
            <person name="Lipzen A."/>
            <person name="Lundell T."/>
            <person name="Morin E."/>
            <person name="Murat C."/>
            <person name="Riley R."/>
            <person name="Ohm R."/>
            <person name="Sun H."/>
            <person name="Tunlid A."/>
            <person name="Henrissat B."/>
            <person name="Grigoriev I.V."/>
            <person name="Hibbett D.S."/>
            <person name="Martin F."/>
        </authorList>
    </citation>
    <scope>NUCLEOTIDE SEQUENCE [LARGE SCALE GENOMIC DNA]</scope>
    <source>
        <strain evidence="8">FD-334 SS-4</strain>
    </source>
</reference>
<dbReference type="PROSITE" id="PS50059">
    <property type="entry name" value="FKBP_PPIASE"/>
    <property type="match status" value="1"/>
</dbReference>
<dbReference type="EMBL" id="KN817539">
    <property type="protein sequence ID" value="KJA24124.1"/>
    <property type="molecule type" value="Genomic_DNA"/>
</dbReference>
<dbReference type="Proteomes" id="UP000054270">
    <property type="component" value="Unassembled WGS sequence"/>
</dbReference>
<evidence type="ECO:0000256" key="2">
    <source>
        <dbReference type="ARBA" id="ARBA00013194"/>
    </source>
</evidence>
<keyword evidence="3 5" id="KW-0697">Rotamase</keyword>
<evidence type="ECO:0000313" key="7">
    <source>
        <dbReference type="EMBL" id="KJA24124.1"/>
    </source>
</evidence>
<evidence type="ECO:0000256" key="1">
    <source>
        <dbReference type="ARBA" id="ARBA00000971"/>
    </source>
</evidence>
<dbReference type="OrthoDB" id="1902587at2759"/>
<dbReference type="PANTHER" id="PTHR43811">
    <property type="entry name" value="FKBP-TYPE PEPTIDYL-PROLYL CIS-TRANS ISOMERASE FKPA"/>
    <property type="match status" value="1"/>
</dbReference>